<protein>
    <submittedName>
        <fullName evidence="2">Uncharacterized protein</fullName>
    </submittedName>
</protein>
<dbReference type="Proteomes" id="UP000219994">
    <property type="component" value="Unassembled WGS sequence"/>
</dbReference>
<evidence type="ECO:0000256" key="1">
    <source>
        <dbReference type="SAM" id="MobiDB-lite"/>
    </source>
</evidence>
<proteinExistence type="predicted"/>
<evidence type="ECO:0000313" key="3">
    <source>
        <dbReference type="Proteomes" id="UP000219994"/>
    </source>
</evidence>
<gene>
    <name evidence="2" type="ORF">B5766_09180</name>
</gene>
<sequence length="121" mass="12822">MIRPPVTRTPASPNSSTPSRGSAARADVPGIQSVCFLGDNESVYWFHLGMNSLIHCFVPMMEFDSSVSERGAVIDVCGGAWVGTRNGIRSECTRKLRKFCGVVGTRGVGTATTDGGADPGW</sequence>
<evidence type="ECO:0000313" key="2">
    <source>
        <dbReference type="EMBL" id="PDQ34921.1"/>
    </source>
</evidence>
<name>A0A2A6FQM7_9MICO</name>
<comment type="caution">
    <text evidence="2">The sequence shown here is derived from an EMBL/GenBank/DDBJ whole genome shotgun (WGS) entry which is preliminary data.</text>
</comment>
<organism evidence="2 3">
    <name type="scientific">Candidatus Lumbricidiphila eiseniae</name>
    <dbReference type="NCBI Taxonomy" id="1969409"/>
    <lineage>
        <taxon>Bacteria</taxon>
        <taxon>Bacillati</taxon>
        <taxon>Actinomycetota</taxon>
        <taxon>Actinomycetes</taxon>
        <taxon>Micrococcales</taxon>
        <taxon>Microbacteriaceae</taxon>
        <taxon>Candidatus Lumbricidiphila</taxon>
    </lineage>
</organism>
<dbReference type="AlphaFoldDB" id="A0A2A6FQM7"/>
<dbReference type="EMBL" id="NAEP01000044">
    <property type="protein sequence ID" value="PDQ34921.1"/>
    <property type="molecule type" value="Genomic_DNA"/>
</dbReference>
<feature type="region of interest" description="Disordered" evidence="1">
    <location>
        <begin position="1"/>
        <end position="26"/>
    </location>
</feature>
<accession>A0A2A6FQM7</accession>
<reference evidence="3" key="1">
    <citation type="submission" date="2017-03" db="EMBL/GenBank/DDBJ databases">
        <authorList>
            <person name="Lund M.B."/>
        </authorList>
    </citation>
    <scope>NUCLEOTIDE SEQUENCE [LARGE SCALE GENOMIC DNA]</scope>
</reference>
<feature type="compositionally biased region" description="Polar residues" evidence="1">
    <location>
        <begin position="9"/>
        <end position="20"/>
    </location>
</feature>